<evidence type="ECO:0000313" key="6">
    <source>
        <dbReference type="EMBL" id="KEZ43093.1"/>
    </source>
</evidence>
<dbReference type="InterPro" id="IPR011701">
    <property type="entry name" value="MFS"/>
</dbReference>
<dbReference type="OMA" id="WAPIANI"/>
<keyword evidence="7" id="KW-1185">Reference proteome</keyword>
<dbReference type="RefSeq" id="XP_016642892.1">
    <property type="nucleotide sequence ID" value="XM_016787390.1"/>
</dbReference>
<evidence type="ECO:0000313" key="7">
    <source>
        <dbReference type="Proteomes" id="UP000028545"/>
    </source>
</evidence>
<gene>
    <name evidence="6" type="ORF">SAPIO_CDS4966</name>
</gene>
<dbReference type="KEGG" id="sapo:SAPIO_CDS4966"/>
<feature type="transmembrane region" description="Helical" evidence="5">
    <location>
        <begin position="383"/>
        <end position="407"/>
    </location>
</feature>
<reference evidence="6 7" key="1">
    <citation type="journal article" date="2014" name="Genome Announc.">
        <title>Draft genome sequence of the pathogenic fungus Scedosporium apiospermum.</title>
        <authorList>
            <person name="Vandeputte P."/>
            <person name="Ghamrawi S."/>
            <person name="Rechenmann M."/>
            <person name="Iltis A."/>
            <person name="Giraud S."/>
            <person name="Fleury M."/>
            <person name="Thornton C."/>
            <person name="Delhaes L."/>
            <person name="Meyer W."/>
            <person name="Papon N."/>
            <person name="Bouchara J.P."/>
        </authorList>
    </citation>
    <scope>NUCLEOTIDE SEQUENCE [LARGE SCALE GENOMIC DNA]</scope>
    <source>
        <strain evidence="6 7">IHEM 14462</strain>
    </source>
</reference>
<dbReference type="GO" id="GO:0005886">
    <property type="term" value="C:plasma membrane"/>
    <property type="evidence" value="ECO:0007669"/>
    <property type="project" value="TreeGrafter"/>
</dbReference>
<dbReference type="AlphaFoldDB" id="A0A084G6Y1"/>
<evidence type="ECO:0000256" key="3">
    <source>
        <dbReference type="ARBA" id="ARBA00022989"/>
    </source>
</evidence>
<feature type="transmembrane region" description="Helical" evidence="5">
    <location>
        <begin position="83"/>
        <end position="104"/>
    </location>
</feature>
<dbReference type="Pfam" id="PF07690">
    <property type="entry name" value="MFS_1"/>
    <property type="match status" value="1"/>
</dbReference>
<dbReference type="GO" id="GO:0022857">
    <property type="term" value="F:transmembrane transporter activity"/>
    <property type="evidence" value="ECO:0007669"/>
    <property type="project" value="InterPro"/>
</dbReference>
<evidence type="ECO:0000256" key="4">
    <source>
        <dbReference type="ARBA" id="ARBA00023136"/>
    </source>
</evidence>
<dbReference type="Proteomes" id="UP000028545">
    <property type="component" value="Unassembled WGS sequence"/>
</dbReference>
<dbReference type="Gene3D" id="1.20.1720.10">
    <property type="entry name" value="Multidrug resistance protein D"/>
    <property type="match status" value="1"/>
</dbReference>
<feature type="transmembrane region" description="Helical" evidence="5">
    <location>
        <begin position="21"/>
        <end position="39"/>
    </location>
</feature>
<dbReference type="InterPro" id="IPR036259">
    <property type="entry name" value="MFS_trans_sf"/>
</dbReference>
<sequence length="440" mass="48357">MSTPFRLVRSSPYFVPKSYRYYLAGLTSAALFLATFLNVGPSVTLVEMAIDLFGVMPPNPEDPASLAPTEIAVFQHAITKTSYLFSGAALMQGVSNLVWMPLAVKYGRRPVYTSSFALYLATTIWAGRATSFPSELAARLLMGWVSPGRPSAWLRLPRSSRLRGCRTHFGLISIREDWRVIYYVGTGILGLLVLLIALSMPETAYRRESQSNPDPADEIGDISKTGGLVAHVEGSQQREETASKAPWRQSLNMFTGRKTEESLWLIFIRPVVMLVIPPVLWAILVLGVNVGFTVAISTSVASSFTVVYGFTTWHIGLVWLSNLIGCVLGMPFAGKLSDRVADMFTRRNGGIREGEMRLPTMVIGMVLMPVSIILYGLGLNYQLHWIVPTIALGIFGFCLVIVGNVSLAYTVDAFRPIAGEVVVTQMGFKRNPYAYSTSTT</sequence>
<feature type="transmembrane region" description="Helical" evidence="5">
    <location>
        <begin position="358"/>
        <end position="377"/>
    </location>
</feature>
<comment type="caution">
    <text evidence="6">The sequence shown here is derived from an EMBL/GenBank/DDBJ whole genome shotgun (WGS) entry which is preliminary data.</text>
</comment>
<name>A0A084G6Y1_PSEDA</name>
<organism evidence="6 7">
    <name type="scientific">Pseudallescheria apiosperma</name>
    <name type="common">Scedosporium apiospermum</name>
    <dbReference type="NCBI Taxonomy" id="563466"/>
    <lineage>
        <taxon>Eukaryota</taxon>
        <taxon>Fungi</taxon>
        <taxon>Dikarya</taxon>
        <taxon>Ascomycota</taxon>
        <taxon>Pezizomycotina</taxon>
        <taxon>Sordariomycetes</taxon>
        <taxon>Hypocreomycetidae</taxon>
        <taxon>Microascales</taxon>
        <taxon>Microascaceae</taxon>
        <taxon>Scedosporium</taxon>
    </lineage>
</organism>
<evidence type="ECO:0000256" key="5">
    <source>
        <dbReference type="SAM" id="Phobius"/>
    </source>
</evidence>
<dbReference type="PANTHER" id="PTHR23502:SF34">
    <property type="entry name" value="PROTEIN HOL1"/>
    <property type="match status" value="1"/>
</dbReference>
<dbReference type="GeneID" id="27724038"/>
<dbReference type="Gene3D" id="1.20.1250.20">
    <property type="entry name" value="MFS general substrate transporter like domains"/>
    <property type="match status" value="1"/>
</dbReference>
<dbReference type="SUPFAM" id="SSF103473">
    <property type="entry name" value="MFS general substrate transporter"/>
    <property type="match status" value="1"/>
</dbReference>
<comment type="subcellular location">
    <subcellularLocation>
        <location evidence="1">Membrane</location>
        <topology evidence="1">Multi-pass membrane protein</topology>
    </subcellularLocation>
</comment>
<dbReference type="VEuPathDB" id="FungiDB:SAPIO_CDS4966"/>
<dbReference type="EMBL" id="JOWA01000096">
    <property type="protein sequence ID" value="KEZ43093.1"/>
    <property type="molecule type" value="Genomic_DNA"/>
</dbReference>
<dbReference type="OrthoDB" id="5215911at2759"/>
<evidence type="ECO:0008006" key="8">
    <source>
        <dbReference type="Google" id="ProtNLM"/>
    </source>
</evidence>
<keyword evidence="3 5" id="KW-1133">Transmembrane helix</keyword>
<protein>
    <recommendedName>
        <fullName evidence="8">Major facilitator superfamily transporter</fullName>
    </recommendedName>
</protein>
<dbReference type="HOGENOM" id="CLU_008455_13_6_1"/>
<feature type="transmembrane region" description="Helical" evidence="5">
    <location>
        <begin position="180"/>
        <end position="200"/>
    </location>
</feature>
<proteinExistence type="predicted"/>
<feature type="transmembrane region" description="Helical" evidence="5">
    <location>
        <begin position="263"/>
        <end position="296"/>
    </location>
</feature>
<feature type="transmembrane region" description="Helical" evidence="5">
    <location>
        <begin position="316"/>
        <end position="337"/>
    </location>
</feature>
<evidence type="ECO:0000256" key="1">
    <source>
        <dbReference type="ARBA" id="ARBA00004141"/>
    </source>
</evidence>
<keyword evidence="4 5" id="KW-0472">Membrane</keyword>
<evidence type="ECO:0000256" key="2">
    <source>
        <dbReference type="ARBA" id="ARBA00022692"/>
    </source>
</evidence>
<feature type="transmembrane region" description="Helical" evidence="5">
    <location>
        <begin position="116"/>
        <end position="134"/>
    </location>
</feature>
<accession>A0A084G6Y1</accession>
<dbReference type="PANTHER" id="PTHR23502">
    <property type="entry name" value="MAJOR FACILITATOR SUPERFAMILY"/>
    <property type="match status" value="1"/>
</dbReference>
<keyword evidence="2 5" id="KW-0812">Transmembrane</keyword>